<accession>A0A4R2LMI5</accession>
<reference evidence="1 2" key="1">
    <citation type="submission" date="2019-03" db="EMBL/GenBank/DDBJ databases">
        <title>Genomic Encyclopedia of Type Strains, Phase IV (KMG-IV): sequencing the most valuable type-strain genomes for metagenomic binning, comparative biology and taxonomic classification.</title>
        <authorList>
            <person name="Goeker M."/>
        </authorList>
    </citation>
    <scope>NUCLEOTIDE SEQUENCE [LARGE SCALE GENOMIC DNA]</scope>
    <source>
        <strain evidence="1 2">DSM 28559</strain>
    </source>
</reference>
<keyword evidence="2" id="KW-1185">Reference proteome</keyword>
<dbReference type="EMBL" id="SLXA01000005">
    <property type="protein sequence ID" value="TCO84825.1"/>
    <property type="molecule type" value="Genomic_DNA"/>
</dbReference>
<dbReference type="RefSeq" id="WP_165873326.1">
    <property type="nucleotide sequence ID" value="NZ_JANKAQ010000007.1"/>
</dbReference>
<evidence type="ECO:0000313" key="1">
    <source>
        <dbReference type="EMBL" id="TCO84825.1"/>
    </source>
</evidence>
<gene>
    <name evidence="1" type="ORF">EV212_10592</name>
</gene>
<dbReference type="Proteomes" id="UP000295711">
    <property type="component" value="Unassembled WGS sequence"/>
</dbReference>
<name>A0A4R2LMI5_9FIRM</name>
<evidence type="ECO:0000313" key="2">
    <source>
        <dbReference type="Proteomes" id="UP000295711"/>
    </source>
</evidence>
<sequence>MIKVGGETVLLYNLNNEKGRKIRFLLVRLGMRIRVIEKEDYGKPLGVLAGMKDVTLENENAPVEDFNDEMMVLYRFSDKRLDALLQGMRKEGIERVDLKAVLTPTNCRWNSWQLFQEIQEEHRTMTGGK</sequence>
<dbReference type="AlphaFoldDB" id="A0A4R2LMI5"/>
<protein>
    <submittedName>
        <fullName evidence="1">Uncharacterized protein DUF3783</fullName>
    </submittedName>
</protein>
<organism evidence="1 2">
    <name type="scientific">Frisingicoccus caecimuris</name>
    <dbReference type="NCBI Taxonomy" id="1796636"/>
    <lineage>
        <taxon>Bacteria</taxon>
        <taxon>Bacillati</taxon>
        <taxon>Bacillota</taxon>
        <taxon>Clostridia</taxon>
        <taxon>Lachnospirales</taxon>
        <taxon>Lachnospiraceae</taxon>
        <taxon>Frisingicoccus</taxon>
    </lineage>
</organism>
<comment type="caution">
    <text evidence="1">The sequence shown here is derived from an EMBL/GenBank/DDBJ whole genome shotgun (WGS) entry which is preliminary data.</text>
</comment>
<proteinExistence type="predicted"/>
<dbReference type="InterPro" id="IPR016621">
    <property type="entry name" value="UCP014543"/>
</dbReference>
<dbReference type="Pfam" id="PF12646">
    <property type="entry name" value="DUF3783"/>
    <property type="match status" value="1"/>
</dbReference>